<organism evidence="1 2">
    <name type="scientific">Quercus suber</name>
    <name type="common">Cork oak</name>
    <dbReference type="NCBI Taxonomy" id="58331"/>
    <lineage>
        <taxon>Eukaryota</taxon>
        <taxon>Viridiplantae</taxon>
        <taxon>Streptophyta</taxon>
        <taxon>Embryophyta</taxon>
        <taxon>Tracheophyta</taxon>
        <taxon>Spermatophyta</taxon>
        <taxon>Magnoliopsida</taxon>
        <taxon>eudicotyledons</taxon>
        <taxon>Gunneridae</taxon>
        <taxon>Pentapetalae</taxon>
        <taxon>rosids</taxon>
        <taxon>fabids</taxon>
        <taxon>Fagales</taxon>
        <taxon>Fagaceae</taxon>
        <taxon>Quercus</taxon>
    </lineage>
</organism>
<dbReference type="EMBL" id="PKMF04000920">
    <property type="protein sequence ID" value="KAK7816803.1"/>
    <property type="molecule type" value="Genomic_DNA"/>
</dbReference>
<gene>
    <name evidence="1" type="ORF">CFP56_043597</name>
</gene>
<dbReference type="Proteomes" id="UP000237347">
    <property type="component" value="Unassembled WGS sequence"/>
</dbReference>
<keyword evidence="2" id="KW-1185">Reference proteome</keyword>
<dbReference type="AlphaFoldDB" id="A0AAW0IQP9"/>
<name>A0AAW0IQP9_QUESU</name>
<protein>
    <submittedName>
        <fullName evidence="1">Uncharacterized protein</fullName>
    </submittedName>
</protein>
<accession>A0AAW0IQP9</accession>
<comment type="caution">
    <text evidence="1">The sequence shown here is derived from an EMBL/GenBank/DDBJ whole genome shotgun (WGS) entry which is preliminary data.</text>
</comment>
<sequence length="60" mass="6380">MAPEVPVDVLKGTNKVSTALKNGYSKGAFRPRLPLQSSGTKVSRVASLGLLTYSPKTPQH</sequence>
<evidence type="ECO:0000313" key="1">
    <source>
        <dbReference type="EMBL" id="KAK7816803.1"/>
    </source>
</evidence>
<evidence type="ECO:0000313" key="2">
    <source>
        <dbReference type="Proteomes" id="UP000237347"/>
    </source>
</evidence>
<proteinExistence type="predicted"/>
<reference evidence="1 2" key="1">
    <citation type="journal article" date="2018" name="Sci. Data">
        <title>The draft genome sequence of cork oak.</title>
        <authorList>
            <person name="Ramos A.M."/>
            <person name="Usie A."/>
            <person name="Barbosa P."/>
            <person name="Barros P.M."/>
            <person name="Capote T."/>
            <person name="Chaves I."/>
            <person name="Simoes F."/>
            <person name="Abreu I."/>
            <person name="Carrasquinho I."/>
            <person name="Faro C."/>
            <person name="Guimaraes J.B."/>
            <person name="Mendonca D."/>
            <person name="Nobrega F."/>
            <person name="Rodrigues L."/>
            <person name="Saibo N.J.M."/>
            <person name="Varela M.C."/>
            <person name="Egas C."/>
            <person name="Matos J."/>
            <person name="Miguel C.M."/>
            <person name="Oliveira M.M."/>
            <person name="Ricardo C.P."/>
            <person name="Goncalves S."/>
        </authorList>
    </citation>
    <scope>NUCLEOTIDE SEQUENCE [LARGE SCALE GENOMIC DNA]</scope>
    <source>
        <strain evidence="2">cv. HL8</strain>
    </source>
</reference>